<evidence type="ECO:0000313" key="2">
    <source>
        <dbReference type="EMBL" id="KAH9510463.1"/>
    </source>
</evidence>
<dbReference type="AlphaFoldDB" id="A0A922HVZ0"/>
<keyword evidence="1" id="KW-0472">Membrane</keyword>
<gene>
    <name evidence="2" type="ORF">DERF_008982</name>
</gene>
<reference evidence="2" key="1">
    <citation type="submission" date="2013-05" db="EMBL/GenBank/DDBJ databases">
        <authorList>
            <person name="Yim A.K.Y."/>
            <person name="Chan T.F."/>
            <person name="Ji K.M."/>
            <person name="Liu X.Y."/>
            <person name="Zhou J.W."/>
            <person name="Li R.Q."/>
            <person name="Yang K.Y."/>
            <person name="Li J."/>
            <person name="Li M."/>
            <person name="Law P.T.W."/>
            <person name="Wu Y.L."/>
            <person name="Cai Z.L."/>
            <person name="Qin H."/>
            <person name="Bao Y."/>
            <person name="Leung R.K.K."/>
            <person name="Ng P.K.S."/>
            <person name="Zou J."/>
            <person name="Zhong X.J."/>
            <person name="Ran P.X."/>
            <person name="Zhong N.S."/>
            <person name="Liu Z.G."/>
            <person name="Tsui S.K.W."/>
        </authorList>
    </citation>
    <scope>NUCLEOTIDE SEQUENCE</scope>
    <source>
        <strain evidence="2">Derf</strain>
        <tissue evidence="2">Whole organism</tissue>
    </source>
</reference>
<sequence>MKKINLIYTIAGIYGEIFDHYPTIYERTKIRNMARTIFDDLVKQNENFDDGKIKERIELYLNSIINSIICYVFKKYFQFKFFSEFVFMFTFSCLFSCSTFNYSYVRLD</sequence>
<protein>
    <submittedName>
        <fullName evidence="2">Uncharacterized protein</fullName>
    </submittedName>
</protein>
<organism evidence="2 3">
    <name type="scientific">Dermatophagoides farinae</name>
    <name type="common">American house dust mite</name>
    <dbReference type="NCBI Taxonomy" id="6954"/>
    <lineage>
        <taxon>Eukaryota</taxon>
        <taxon>Metazoa</taxon>
        <taxon>Ecdysozoa</taxon>
        <taxon>Arthropoda</taxon>
        <taxon>Chelicerata</taxon>
        <taxon>Arachnida</taxon>
        <taxon>Acari</taxon>
        <taxon>Acariformes</taxon>
        <taxon>Sarcoptiformes</taxon>
        <taxon>Astigmata</taxon>
        <taxon>Psoroptidia</taxon>
        <taxon>Analgoidea</taxon>
        <taxon>Pyroglyphidae</taxon>
        <taxon>Dermatophagoidinae</taxon>
        <taxon>Dermatophagoides</taxon>
    </lineage>
</organism>
<dbReference type="EMBL" id="ASGP02000004">
    <property type="protein sequence ID" value="KAH9510463.1"/>
    <property type="molecule type" value="Genomic_DNA"/>
</dbReference>
<keyword evidence="1" id="KW-1133">Transmembrane helix</keyword>
<name>A0A922HVZ0_DERFA</name>
<keyword evidence="1" id="KW-0812">Transmembrane</keyword>
<feature type="transmembrane region" description="Helical" evidence="1">
    <location>
        <begin position="85"/>
        <end position="105"/>
    </location>
</feature>
<reference evidence="2" key="2">
    <citation type="journal article" date="2022" name="Res Sq">
        <title>Comparative Genomics Reveals Insights into the Divergent Evolution of Astigmatic Mites and Household Pest Adaptations.</title>
        <authorList>
            <person name="Xiong Q."/>
            <person name="Wan A.T.-Y."/>
            <person name="Liu X.-Y."/>
            <person name="Fung C.S.-H."/>
            <person name="Xiao X."/>
            <person name="Malainual N."/>
            <person name="Hou J."/>
            <person name="Wang L."/>
            <person name="Wang M."/>
            <person name="Yang K."/>
            <person name="Cui Y."/>
            <person name="Leung E."/>
            <person name="Nong W."/>
            <person name="Shin S.-K."/>
            <person name="Au S."/>
            <person name="Jeong K.Y."/>
            <person name="Chew F.T."/>
            <person name="Hui J."/>
            <person name="Leung T.F."/>
            <person name="Tungtrongchitr A."/>
            <person name="Zhong N."/>
            <person name="Liu Z."/>
            <person name="Tsui S."/>
        </authorList>
    </citation>
    <scope>NUCLEOTIDE SEQUENCE</scope>
    <source>
        <strain evidence="2">Derf</strain>
        <tissue evidence="2">Whole organism</tissue>
    </source>
</reference>
<evidence type="ECO:0000256" key="1">
    <source>
        <dbReference type="SAM" id="Phobius"/>
    </source>
</evidence>
<dbReference type="Proteomes" id="UP000790347">
    <property type="component" value="Unassembled WGS sequence"/>
</dbReference>
<comment type="caution">
    <text evidence="2">The sequence shown here is derived from an EMBL/GenBank/DDBJ whole genome shotgun (WGS) entry which is preliminary data.</text>
</comment>
<accession>A0A922HVZ0</accession>
<keyword evidence="3" id="KW-1185">Reference proteome</keyword>
<evidence type="ECO:0000313" key="3">
    <source>
        <dbReference type="Proteomes" id="UP000790347"/>
    </source>
</evidence>
<proteinExistence type="predicted"/>